<evidence type="ECO:0000313" key="1">
    <source>
        <dbReference type="EMBL" id="GAL29908.1"/>
    </source>
</evidence>
<reference evidence="2" key="1">
    <citation type="submission" date="2014-09" db="EMBL/GenBank/DDBJ databases">
        <title>Vibrio variabilis JCM 19239. (C206) whole genome shotgun sequence.</title>
        <authorList>
            <person name="Sawabe T."/>
            <person name="Meirelles P."/>
            <person name="Nakanishi M."/>
            <person name="Sayaka M."/>
            <person name="Hattori M."/>
            <person name="Ohkuma M."/>
        </authorList>
    </citation>
    <scope>NUCLEOTIDE SEQUENCE [LARGE SCALE GENOMIC DNA]</scope>
    <source>
        <strain evidence="2">JCM 19239</strain>
    </source>
</reference>
<accession>A0ABQ0JMD3</accession>
<dbReference type="Proteomes" id="UP000029223">
    <property type="component" value="Unassembled WGS sequence"/>
</dbReference>
<evidence type="ECO:0000313" key="2">
    <source>
        <dbReference type="Proteomes" id="UP000029223"/>
    </source>
</evidence>
<keyword evidence="2" id="KW-1185">Reference proteome</keyword>
<dbReference type="EMBL" id="BBMS01000077">
    <property type="protein sequence ID" value="GAL29908.1"/>
    <property type="molecule type" value="Genomic_DNA"/>
</dbReference>
<protein>
    <submittedName>
        <fullName evidence="1">Uncharacterized protein</fullName>
    </submittedName>
</protein>
<proteinExistence type="predicted"/>
<comment type="caution">
    <text evidence="1">The sequence shown here is derived from an EMBL/GenBank/DDBJ whole genome shotgun (WGS) entry which is preliminary data.</text>
</comment>
<organism evidence="1 2">
    <name type="scientific">Vibrio variabilis</name>
    <dbReference type="NCBI Taxonomy" id="990271"/>
    <lineage>
        <taxon>Bacteria</taxon>
        <taxon>Pseudomonadati</taxon>
        <taxon>Pseudomonadota</taxon>
        <taxon>Gammaproteobacteria</taxon>
        <taxon>Vibrionales</taxon>
        <taxon>Vibrionaceae</taxon>
        <taxon>Vibrio</taxon>
    </lineage>
</organism>
<sequence length="65" mass="7381">MEAKNAGFIRVRTSEFNTLNISMKKGRAVLSLEKDQFPVEIVLPEQNISWIVGKDCTRTKKDANL</sequence>
<name>A0ABQ0JMD3_9VIBR</name>
<gene>
    <name evidence="1" type="ORF">JCM19239_6398</name>
</gene>